<keyword evidence="5 14" id="KW-0021">Allosteric enzyme</keyword>
<keyword evidence="7 14" id="KW-0479">Metal-binding</keyword>
<evidence type="ECO:0000256" key="15">
    <source>
        <dbReference type="PIRNR" id="PIRNR000533"/>
    </source>
</evidence>
<feature type="binding site" description="in other chain" evidence="14">
    <location>
        <position position="766"/>
    </location>
    <ligand>
        <name>beta-D-fructose 2,6-bisphosphate</name>
        <dbReference type="ChEBI" id="CHEBI:58579"/>
        <note>allosteric activator; ligand shared between dimeric partners</note>
    </ligand>
</feature>
<dbReference type="SUPFAM" id="SSF53784">
    <property type="entry name" value="Phosphofructokinase"/>
    <property type="match status" value="3"/>
</dbReference>
<feature type="domain" description="Phosphofructokinase" evidence="17">
    <location>
        <begin position="37"/>
        <end position="84"/>
    </location>
</feature>
<comment type="caution">
    <text evidence="18">The sequence shown here is derived from an EMBL/GenBank/DDBJ whole genome shotgun (WGS) entry which is preliminary data.</text>
</comment>
<feature type="binding site" evidence="14">
    <location>
        <position position="423"/>
    </location>
    <ligand>
        <name>substrate</name>
        <note>ligand shared between dimeric partners</note>
    </ligand>
</feature>
<feature type="binding site" evidence="14">
    <location>
        <position position="699"/>
    </location>
    <ligand>
        <name>beta-D-fructose 2,6-bisphosphate</name>
        <dbReference type="ChEBI" id="CHEBI:58579"/>
        <note>allosteric activator; ligand shared between dimeric partners</note>
    </ligand>
</feature>
<evidence type="ECO:0000313" key="19">
    <source>
        <dbReference type="Proteomes" id="UP000193218"/>
    </source>
</evidence>
<dbReference type="OrthoDB" id="537915at2759"/>
<keyword evidence="11 14" id="KW-0460">Magnesium</keyword>
<dbReference type="AlphaFoldDB" id="A0A1Y1U7D7"/>
<evidence type="ECO:0000256" key="11">
    <source>
        <dbReference type="ARBA" id="ARBA00022842"/>
    </source>
</evidence>
<dbReference type="InterPro" id="IPR000023">
    <property type="entry name" value="Phosphofructokinase_dom"/>
</dbReference>
<comment type="function">
    <text evidence="14">Catalyzes the phosphorylation of D-fructose 6-phosphate to fructose 1,6-bisphosphate by ATP, the first committing step of glycolysis.</text>
</comment>
<dbReference type="GO" id="GO:0030388">
    <property type="term" value="P:fructose 1,6-bisphosphate metabolic process"/>
    <property type="evidence" value="ECO:0007669"/>
    <property type="project" value="TreeGrafter"/>
</dbReference>
<keyword evidence="4 14" id="KW-0963">Cytoplasm</keyword>
<feature type="domain" description="Phosphofructokinase" evidence="17">
    <location>
        <begin position="535"/>
        <end position="824"/>
    </location>
</feature>
<evidence type="ECO:0000256" key="4">
    <source>
        <dbReference type="ARBA" id="ARBA00022490"/>
    </source>
</evidence>
<dbReference type="GO" id="GO:0005524">
    <property type="term" value="F:ATP binding"/>
    <property type="evidence" value="ECO:0007669"/>
    <property type="project" value="UniProtKB-KW"/>
</dbReference>
<feature type="binding site" description="in other chain" evidence="14">
    <location>
        <position position="395"/>
    </location>
    <ligand>
        <name>substrate</name>
        <note>ligand shared between dimeric partners</note>
    </ligand>
</feature>
<comment type="caution">
    <text evidence="14">Lacks conserved residue(s) required for the propagation of feature annotation.</text>
</comment>
<dbReference type="Gene3D" id="3.40.50.460">
    <property type="entry name" value="Phosphofructokinase domain"/>
    <property type="match status" value="2"/>
</dbReference>
<dbReference type="InterPro" id="IPR035966">
    <property type="entry name" value="PKF_sf"/>
</dbReference>
<evidence type="ECO:0000256" key="10">
    <source>
        <dbReference type="ARBA" id="ARBA00022840"/>
    </source>
</evidence>
<feature type="binding site" description="in other chain" evidence="14">
    <location>
        <begin position="294"/>
        <end position="296"/>
    </location>
    <ligand>
        <name>substrate</name>
        <note>ligand shared between dimeric partners</note>
    </ligand>
</feature>
<evidence type="ECO:0000256" key="12">
    <source>
        <dbReference type="ARBA" id="ARBA00023152"/>
    </source>
</evidence>
<dbReference type="GO" id="GO:0061621">
    <property type="term" value="P:canonical glycolysis"/>
    <property type="evidence" value="ECO:0007669"/>
    <property type="project" value="TreeGrafter"/>
</dbReference>
<dbReference type="PROSITE" id="PS00433">
    <property type="entry name" value="PHOSPHOFRUCTOKINASE"/>
    <property type="match status" value="2"/>
</dbReference>
<dbReference type="GO" id="GO:0003872">
    <property type="term" value="F:6-phosphofructokinase activity"/>
    <property type="evidence" value="ECO:0007669"/>
    <property type="project" value="UniProtKB-UniRule"/>
</dbReference>
<feature type="binding site" evidence="14">
    <location>
        <position position="331"/>
    </location>
    <ligand>
        <name>substrate</name>
        <note>ligand shared between dimeric partners</note>
    </ligand>
</feature>
<organism evidence="18 19">
    <name type="scientific">Kockovaella imperatae</name>
    <dbReference type="NCBI Taxonomy" id="4999"/>
    <lineage>
        <taxon>Eukaryota</taxon>
        <taxon>Fungi</taxon>
        <taxon>Dikarya</taxon>
        <taxon>Basidiomycota</taxon>
        <taxon>Agaricomycotina</taxon>
        <taxon>Tremellomycetes</taxon>
        <taxon>Tremellales</taxon>
        <taxon>Cuniculitremaceae</taxon>
        <taxon>Kockovaella</taxon>
    </lineage>
</organism>
<feature type="region of interest" description="Disordered" evidence="16">
    <location>
        <begin position="1"/>
        <end position="36"/>
    </location>
</feature>
<accession>A0A1Y1U7D7</accession>
<evidence type="ECO:0000256" key="5">
    <source>
        <dbReference type="ARBA" id="ARBA00022533"/>
    </source>
</evidence>
<proteinExistence type="inferred from homology"/>
<comment type="catalytic activity">
    <reaction evidence="13 14 15">
        <text>beta-D-fructose 6-phosphate + ATP = beta-D-fructose 1,6-bisphosphate + ADP + H(+)</text>
        <dbReference type="Rhea" id="RHEA:16109"/>
        <dbReference type="ChEBI" id="CHEBI:15378"/>
        <dbReference type="ChEBI" id="CHEBI:30616"/>
        <dbReference type="ChEBI" id="CHEBI:32966"/>
        <dbReference type="ChEBI" id="CHEBI:57634"/>
        <dbReference type="ChEBI" id="CHEBI:456216"/>
        <dbReference type="EC" id="2.7.1.11"/>
    </reaction>
</comment>
<feature type="domain" description="Phosphofructokinase" evidence="17">
    <location>
        <begin position="195"/>
        <end position="455"/>
    </location>
</feature>
<feature type="binding site" description="in other chain" evidence="14">
    <location>
        <begin position="338"/>
        <end position="340"/>
    </location>
    <ligand>
        <name>substrate</name>
        <note>ligand shared between dimeric partners</note>
    </ligand>
</feature>
<dbReference type="UniPathway" id="UPA00109">
    <property type="reaction ID" value="UER00182"/>
</dbReference>
<evidence type="ECO:0000256" key="7">
    <source>
        <dbReference type="ARBA" id="ARBA00022723"/>
    </source>
</evidence>
<feature type="active site" description="Proton acceptor" evidence="14">
    <location>
        <position position="296"/>
    </location>
</feature>
<comment type="similarity">
    <text evidence="14">Belongs to the phosphofructokinase type A (PFKA) family. ATP-dependent PFK group I subfamily. Eukaryotic two domain clade 'E' sub-subfamily.</text>
</comment>
<evidence type="ECO:0000256" key="1">
    <source>
        <dbReference type="ARBA" id="ARBA00001946"/>
    </source>
</evidence>
<evidence type="ECO:0000256" key="3">
    <source>
        <dbReference type="ARBA" id="ARBA00004679"/>
    </source>
</evidence>
<dbReference type="HAMAP" id="MF_03184">
    <property type="entry name" value="Phosphofructokinase_I_E"/>
    <property type="match status" value="1"/>
</dbReference>
<dbReference type="Gene3D" id="3.40.50.450">
    <property type="match status" value="3"/>
</dbReference>
<evidence type="ECO:0000256" key="2">
    <source>
        <dbReference type="ARBA" id="ARBA00004496"/>
    </source>
</evidence>
<dbReference type="FunFam" id="3.40.50.460:FF:000007">
    <property type="entry name" value="ATP-dependent 6-phosphofructokinase"/>
    <property type="match status" value="1"/>
</dbReference>
<dbReference type="GO" id="GO:0070095">
    <property type="term" value="F:fructose-6-phosphate binding"/>
    <property type="evidence" value="ECO:0007669"/>
    <property type="project" value="TreeGrafter"/>
</dbReference>
<feature type="binding site" evidence="14">
    <location>
        <begin position="218"/>
        <end position="219"/>
    </location>
    <ligand>
        <name>ATP</name>
        <dbReference type="ChEBI" id="CHEBI:30616"/>
    </ligand>
</feature>
<sequence length="906" mass="98053">MESLRASAASLEASDASNTASSSSAPNGSEHSHRQKKIAVLTSGGDSAGMNAVVRAVVRQGIARGCQAYIIREGWEGLVRGNSSAPTPSQSTITTPRFGPKRIVSFSVQDDEQLPPSAASTDFGLSAAISHNPEHVHTVNYLDPNWIAPLSDALLSFGYGELLKDGAGEGDIDEAPADVADIKDSKGRSLKGRYIVRVGWDDVRGWMGDGGTLIGSSRCPSFRTREGRLAAAQNLVKFGIDCLAVCGGDGSLTGADVFRKEWPSLLDELHKTDRISDDERATYKHLNIVGLVGSIDNDMSMTDLTIGALTALHRICESIDSISSTASSHSRAFVIEVMGRHCGWLALLAGIATGADFIFIPESPPESEDWETEMCDLLKSHRIYGKRKSIVIVAEGALDRNLKPIKPEYVKDILVDRLGLDTRVTTLGHTQRGGKPCAYDRILPTLQGVKAVQVLLEATPQSPSYMIGIQENKITKVPLLEAVAQTQAVAKAIEDKQFEKAMSYRDSEFNEMLAAFRISSQVHSNDRVPDNKRLRIGIIHVGAPAGGMNAATRQAVRFCHNRGHVPVAIYNGFDGLLDDNVSELSWLRVDSWTTRGGSELGTNRTLPDVGMGQVAAAFQRHGLDGLLVIGGFEAFHSVQMLEKQRVNYPSFQIPIIHLPATLSNNVPLTDFSLGSDTSLNALVEACDAIKQSASASRNRVFVVETQGGMSGYIATLGALAVGAVIVYTPENGISLGLLQQDVEFLRKRYSLDVKGKSEGRLVIKSEKSSNIYDTETLTKILKEEGRDLFDARSASLGHTLQGGVPSPLDRTRAARLSLRCMQFLEKHAVPNSQSRKGGSRDYPTETCAMIAIRGSKIVYATMAEIMKHTDMKLRRGTDEWWSDIKRLAEVLGGRAGIVASSTLGRI</sequence>
<feature type="binding site" description="in other chain" evidence="14">
    <location>
        <position position="874"/>
    </location>
    <ligand>
        <name>beta-D-fructose 2,6-bisphosphate</name>
        <dbReference type="ChEBI" id="CHEBI:58579"/>
        <note>allosteric activator; ligand shared between dimeric partners</note>
    </ligand>
</feature>
<feature type="region of interest" description="C-terminal regulatory PFK domain 2" evidence="14">
    <location>
        <begin position="535"/>
        <end position="906"/>
    </location>
</feature>
<evidence type="ECO:0000256" key="13">
    <source>
        <dbReference type="ARBA" id="ARBA00048070"/>
    </source>
</evidence>
<comment type="subcellular location">
    <subcellularLocation>
        <location evidence="2 14">Cytoplasm</location>
    </subcellularLocation>
</comment>
<dbReference type="PIRSF" id="PIRSF000533">
    <property type="entry name" value="ATP_PFK_euk"/>
    <property type="match status" value="1"/>
</dbReference>
<dbReference type="InterPro" id="IPR022953">
    <property type="entry name" value="ATP_PFK"/>
</dbReference>
<dbReference type="Pfam" id="PF00365">
    <property type="entry name" value="PFK"/>
    <property type="match status" value="3"/>
</dbReference>
<evidence type="ECO:0000313" key="18">
    <source>
        <dbReference type="EMBL" id="ORX33922.1"/>
    </source>
</evidence>
<keyword evidence="9 14" id="KW-0418">Kinase</keyword>
<comment type="cofactor">
    <cofactor evidence="1 14">
        <name>Mg(2+)</name>
        <dbReference type="ChEBI" id="CHEBI:18420"/>
    </cofactor>
</comment>
<dbReference type="GO" id="GO:0048029">
    <property type="term" value="F:monosaccharide binding"/>
    <property type="evidence" value="ECO:0007669"/>
    <property type="project" value="TreeGrafter"/>
</dbReference>
<feature type="binding site" description="in other chain" evidence="14">
    <location>
        <begin position="661"/>
        <end position="665"/>
    </location>
    <ligand>
        <name>beta-D-fructose 2,6-bisphosphate</name>
        <dbReference type="ChEBI" id="CHEBI:58579"/>
        <note>allosteric activator; ligand shared between dimeric partners</note>
    </ligand>
</feature>
<dbReference type="InParanoid" id="A0A1Y1U7D7"/>
<feature type="binding site" description="in other chain" evidence="14">
    <location>
        <position position="604"/>
    </location>
    <ligand>
        <name>beta-D-fructose 2,6-bisphosphate</name>
        <dbReference type="ChEBI" id="CHEBI:58579"/>
        <note>allosteric activator; ligand shared between dimeric partners</note>
    </ligand>
</feature>
<feature type="region of interest" description="N-terminal catalytic PFK domain 1" evidence="14">
    <location>
        <begin position="1"/>
        <end position="521"/>
    </location>
</feature>
<comment type="activity regulation">
    <text evidence="14">Allosterically activated by ADP, AMP, or fructose 2,6-bisphosphate, and allosterically inhibited by ATP or citrate.</text>
</comment>
<keyword evidence="19" id="KW-1185">Reference proteome</keyword>
<keyword evidence="8 14" id="KW-0547">Nucleotide-binding</keyword>
<dbReference type="GO" id="GO:0005945">
    <property type="term" value="C:6-phosphofructokinase complex"/>
    <property type="evidence" value="ECO:0007669"/>
    <property type="project" value="TreeGrafter"/>
</dbReference>
<feature type="compositionally biased region" description="Low complexity" evidence="16">
    <location>
        <begin position="1"/>
        <end position="29"/>
    </location>
</feature>
<feature type="binding site" description="in other chain" evidence="14">
    <location>
        <begin position="706"/>
        <end position="708"/>
    </location>
    <ligand>
        <name>beta-D-fructose 2,6-bisphosphate</name>
        <dbReference type="ChEBI" id="CHEBI:58579"/>
        <note>allosteric activator; ligand shared between dimeric partners</note>
    </ligand>
</feature>
<dbReference type="PANTHER" id="PTHR13697">
    <property type="entry name" value="PHOSPHOFRUCTOKINASE"/>
    <property type="match status" value="1"/>
</dbReference>
<comment type="similarity">
    <text evidence="15">Belongs to the phosphofructokinase type A (PFKA) family. ATP-dependent PFK group I subfamily. Eukaryotic two domain clade "E" sub-subfamily.</text>
</comment>
<comment type="pathway">
    <text evidence="3 14 15">Carbohydrate degradation; glycolysis; D-glyceraldehyde 3-phosphate and glycerone phosphate from D-glucose: step 3/4.</text>
</comment>
<dbReference type="PRINTS" id="PR00476">
    <property type="entry name" value="PHFRCTKINASE"/>
</dbReference>
<keyword evidence="6 14" id="KW-0808">Transferase</keyword>
<dbReference type="GO" id="GO:0016208">
    <property type="term" value="F:AMP binding"/>
    <property type="evidence" value="ECO:0007669"/>
    <property type="project" value="TreeGrafter"/>
</dbReference>
<name>A0A1Y1U7D7_9TREE</name>
<reference evidence="18 19" key="1">
    <citation type="submission" date="2017-03" db="EMBL/GenBank/DDBJ databases">
        <title>Widespread Adenine N6-methylation of Active Genes in Fungi.</title>
        <authorList>
            <consortium name="DOE Joint Genome Institute"/>
            <person name="Mondo S.J."/>
            <person name="Dannebaum R.O."/>
            <person name="Kuo R.C."/>
            <person name="Louie K.B."/>
            <person name="Bewick A.J."/>
            <person name="Labutti K."/>
            <person name="Haridas S."/>
            <person name="Kuo A."/>
            <person name="Salamov A."/>
            <person name="Ahrendt S.R."/>
            <person name="Lau R."/>
            <person name="Bowen B.P."/>
            <person name="Lipzen A."/>
            <person name="Sullivan W."/>
            <person name="Andreopoulos W.B."/>
            <person name="Clum A."/>
            <person name="Lindquist E."/>
            <person name="Daum C."/>
            <person name="Northen T.R."/>
            <person name="Ramamoorthy G."/>
            <person name="Schmitz R.J."/>
            <person name="Gryganskyi A."/>
            <person name="Culley D."/>
            <person name="Magnuson J."/>
            <person name="James T.Y."/>
            <person name="O'Malley M.A."/>
            <person name="Stajich J.E."/>
            <person name="Spatafora J.W."/>
            <person name="Visel A."/>
            <person name="Grigoriev I.V."/>
        </authorList>
    </citation>
    <scope>NUCLEOTIDE SEQUENCE [LARGE SCALE GENOMIC DNA]</scope>
    <source>
        <strain evidence="18 19">NRRL Y-17943</strain>
    </source>
</reference>
<feature type="binding site" evidence="14">
    <location>
        <begin position="248"/>
        <end position="251"/>
    </location>
    <ligand>
        <name>ATP</name>
        <dbReference type="ChEBI" id="CHEBI:30616"/>
    </ligand>
</feature>
<gene>
    <name evidence="18" type="ORF">BD324DRAFT_605258</name>
</gene>
<dbReference type="GO" id="GO:0046872">
    <property type="term" value="F:metal ion binding"/>
    <property type="evidence" value="ECO:0007669"/>
    <property type="project" value="UniProtKB-KW"/>
</dbReference>
<feature type="binding site" evidence="14">
    <location>
        <position position="45"/>
    </location>
    <ligand>
        <name>ATP</name>
        <dbReference type="ChEBI" id="CHEBI:30616"/>
    </ligand>
</feature>
<dbReference type="GO" id="GO:0006002">
    <property type="term" value="P:fructose 6-phosphate metabolic process"/>
    <property type="evidence" value="ECO:0007669"/>
    <property type="project" value="InterPro"/>
</dbReference>
<dbReference type="NCBIfam" id="TIGR02478">
    <property type="entry name" value="6PF1K_euk"/>
    <property type="match status" value="1"/>
</dbReference>
<feature type="binding site" evidence="14">
    <location>
        <position position="792"/>
    </location>
    <ligand>
        <name>beta-D-fructose 2,6-bisphosphate</name>
        <dbReference type="ChEBI" id="CHEBI:58579"/>
        <note>allosteric activator; ligand shared between dimeric partners</note>
    </ligand>
</feature>
<dbReference type="GO" id="GO:0005739">
    <property type="term" value="C:mitochondrion"/>
    <property type="evidence" value="ECO:0007669"/>
    <property type="project" value="TreeGrafter"/>
</dbReference>
<evidence type="ECO:0000256" key="16">
    <source>
        <dbReference type="SAM" id="MobiDB-lite"/>
    </source>
</evidence>
<feature type="binding site" evidence="14">
    <location>
        <position position="249"/>
    </location>
    <ligand>
        <name>Mg(2+)</name>
        <dbReference type="ChEBI" id="CHEBI:18420"/>
        <note>catalytic</note>
    </ligand>
</feature>
<dbReference type="STRING" id="4999.A0A1Y1U7D7"/>
<dbReference type="FunFam" id="3.40.50.460:FF:000008">
    <property type="entry name" value="ATP-dependent 6-phosphofructokinase"/>
    <property type="match status" value="1"/>
</dbReference>
<comment type="subunit">
    <text evidence="14">Homotetramer.</text>
</comment>
<evidence type="ECO:0000259" key="17">
    <source>
        <dbReference type="Pfam" id="PF00365"/>
    </source>
</evidence>
<keyword evidence="10 14" id="KW-0067">ATP-binding</keyword>
<dbReference type="Proteomes" id="UP000193218">
    <property type="component" value="Unassembled WGS sequence"/>
</dbReference>
<dbReference type="RefSeq" id="XP_021868210.1">
    <property type="nucleotide sequence ID" value="XM_022013998.1"/>
</dbReference>
<dbReference type="EC" id="2.7.1.11" evidence="14"/>
<dbReference type="PANTHER" id="PTHR13697:SF4">
    <property type="entry name" value="ATP-DEPENDENT 6-PHOSPHOFRUCTOKINASE"/>
    <property type="match status" value="1"/>
</dbReference>
<dbReference type="InterPro" id="IPR015912">
    <property type="entry name" value="Phosphofructokinase_CS"/>
</dbReference>
<evidence type="ECO:0000256" key="9">
    <source>
        <dbReference type="ARBA" id="ARBA00022777"/>
    </source>
</evidence>
<protein>
    <recommendedName>
        <fullName evidence="14">ATP-dependent 6-phosphofructokinase</fullName>
        <shortName evidence="14">ATP-PFK</shortName>
        <shortName evidence="14">Phosphofructokinase</shortName>
        <ecNumber evidence="14">2.7.1.11</ecNumber>
    </recommendedName>
    <alternativeName>
        <fullName evidence="14">Phosphohexokinase</fullName>
    </alternativeName>
</protein>
<keyword evidence="12 14" id="KW-0324">Glycolysis</keyword>
<evidence type="ECO:0000256" key="8">
    <source>
        <dbReference type="ARBA" id="ARBA00022741"/>
    </source>
</evidence>
<evidence type="ECO:0000256" key="14">
    <source>
        <dbReference type="HAMAP-Rule" id="MF_03184"/>
    </source>
</evidence>
<evidence type="ECO:0000256" key="6">
    <source>
        <dbReference type="ARBA" id="ARBA00022679"/>
    </source>
</evidence>
<dbReference type="FunCoup" id="A0A1Y1U7D7">
    <property type="interactions" value="281"/>
</dbReference>
<dbReference type="InterPro" id="IPR009161">
    <property type="entry name" value="6-Pfructokinase_euk"/>
</dbReference>
<feature type="binding site" description="in other chain" evidence="14">
    <location>
        <begin position="429"/>
        <end position="432"/>
    </location>
    <ligand>
        <name>substrate</name>
        <note>ligand shared between dimeric partners</note>
    </ligand>
</feature>
<dbReference type="EMBL" id="NBSH01000016">
    <property type="protein sequence ID" value="ORX33922.1"/>
    <property type="molecule type" value="Genomic_DNA"/>
</dbReference>
<dbReference type="GO" id="GO:0042802">
    <property type="term" value="F:identical protein binding"/>
    <property type="evidence" value="ECO:0007669"/>
    <property type="project" value="TreeGrafter"/>
</dbReference>
<dbReference type="GeneID" id="33555806"/>